<evidence type="ECO:0000313" key="8">
    <source>
        <dbReference type="EMBL" id="CAL4988673.1"/>
    </source>
</evidence>
<feature type="transmembrane region" description="Helical" evidence="6">
    <location>
        <begin position="431"/>
        <end position="451"/>
    </location>
</feature>
<dbReference type="CDD" id="cd17330">
    <property type="entry name" value="MFS_SLC46_TetA_like"/>
    <property type="match status" value="1"/>
</dbReference>
<evidence type="ECO:0000256" key="4">
    <source>
        <dbReference type="ARBA" id="ARBA00022989"/>
    </source>
</evidence>
<feature type="transmembrane region" description="Helical" evidence="6">
    <location>
        <begin position="173"/>
        <end position="196"/>
    </location>
</feature>
<feature type="transmembrane region" description="Helical" evidence="6">
    <location>
        <begin position="332"/>
        <end position="351"/>
    </location>
</feature>
<dbReference type="Gene3D" id="1.20.1250.20">
    <property type="entry name" value="MFS general substrate transporter like domains"/>
    <property type="match status" value="1"/>
</dbReference>
<dbReference type="SUPFAM" id="SSF103473">
    <property type="entry name" value="MFS general substrate transporter"/>
    <property type="match status" value="1"/>
</dbReference>
<feature type="transmembrane region" description="Helical" evidence="6">
    <location>
        <begin position="292"/>
        <end position="312"/>
    </location>
</feature>
<evidence type="ECO:0000256" key="5">
    <source>
        <dbReference type="ARBA" id="ARBA00023136"/>
    </source>
</evidence>
<reference evidence="8" key="1">
    <citation type="submission" date="2024-10" db="EMBL/GenBank/DDBJ databases">
        <authorList>
            <person name="Ryan C."/>
        </authorList>
    </citation>
    <scope>NUCLEOTIDE SEQUENCE [LARGE SCALE GENOMIC DNA]</scope>
</reference>
<dbReference type="GO" id="GO:0016020">
    <property type="term" value="C:membrane"/>
    <property type="evidence" value="ECO:0007669"/>
    <property type="project" value="UniProtKB-SubCell"/>
</dbReference>
<dbReference type="Proteomes" id="UP001497457">
    <property type="component" value="Chromosome 23rd"/>
</dbReference>
<dbReference type="AlphaFoldDB" id="A0ABC9AXV5"/>
<feature type="domain" description="Major facilitator superfamily (MFS) profile" evidence="7">
    <location>
        <begin position="45"/>
        <end position="488"/>
    </location>
</feature>
<dbReference type="Pfam" id="PF07690">
    <property type="entry name" value="MFS_1"/>
    <property type="match status" value="1"/>
</dbReference>
<keyword evidence="4 6" id="KW-1133">Transmembrane helix</keyword>
<dbReference type="InterPro" id="IPR036259">
    <property type="entry name" value="MFS_trans_sf"/>
</dbReference>
<feature type="transmembrane region" description="Helical" evidence="6">
    <location>
        <begin position="363"/>
        <end position="382"/>
    </location>
</feature>
<evidence type="ECO:0000256" key="1">
    <source>
        <dbReference type="ARBA" id="ARBA00004141"/>
    </source>
</evidence>
<evidence type="ECO:0000256" key="6">
    <source>
        <dbReference type="SAM" id="Phobius"/>
    </source>
</evidence>
<sequence length="494" mass="54850">MDSNSEGEAAAPLLEHKPTVVYFEGCPGCAIDREKAESRGIPYLRFFHIWIVNLVVCLPISSIFPFLYFMIRDLRIASRVEDIGFYAGFVGASLMLGRALTSTFWGMIADRIGRKPVIMFGILTTLVFNTLFGLSMNYWMALATRFLLGSLNGLLGCLRAYAVEICQPEHHAIALSLISTSWAIGLILGPSIGGYLAQPTEKYPNLFPSNSIFGRFPYFLPCLCITVFCFVILLSCVWLQETLHTHKLEKWEDRVTKTVNCRFSDSEETVEQHITLNANKSLFKNLPLMSSIILFCIAAFDDMAYMEIFPLWAESDTSYGGLGLLSEDVGQVFAITGGSILLYQTFIYPHIVKILGPVTTSRIVAVSSMVLLFTYPWVTHLSGYCLSIVLNIASAIKANLAVTIITCSLILQNNSVSQDQRATANGLATTLMSFSKAVAPIGGGIVFSWVQKRQQAFFLPGDQMLFFLMDINMFLALIWTFKPFLALPEQSSSS</sequence>
<keyword evidence="9" id="KW-1185">Reference proteome</keyword>
<dbReference type="EMBL" id="OZ075133">
    <property type="protein sequence ID" value="CAL4988673.1"/>
    <property type="molecule type" value="Genomic_DNA"/>
</dbReference>
<dbReference type="InterPro" id="IPR011701">
    <property type="entry name" value="MFS"/>
</dbReference>
<dbReference type="PANTHER" id="PTHR23504:SF97">
    <property type="entry name" value="MAJOR FACILITATOR SUPERFAMILY (MFS) PROFILE DOMAIN-CONTAINING PROTEIN"/>
    <property type="match status" value="1"/>
</dbReference>
<evidence type="ECO:0000259" key="7">
    <source>
        <dbReference type="PROSITE" id="PS50850"/>
    </source>
</evidence>
<evidence type="ECO:0000256" key="2">
    <source>
        <dbReference type="ARBA" id="ARBA00022448"/>
    </source>
</evidence>
<evidence type="ECO:0000256" key="3">
    <source>
        <dbReference type="ARBA" id="ARBA00022692"/>
    </source>
</evidence>
<keyword evidence="3 6" id="KW-0812">Transmembrane</keyword>
<keyword evidence="5 6" id="KW-0472">Membrane</keyword>
<proteinExistence type="predicted"/>
<organism evidence="8 9">
    <name type="scientific">Urochloa decumbens</name>
    <dbReference type="NCBI Taxonomy" id="240449"/>
    <lineage>
        <taxon>Eukaryota</taxon>
        <taxon>Viridiplantae</taxon>
        <taxon>Streptophyta</taxon>
        <taxon>Embryophyta</taxon>
        <taxon>Tracheophyta</taxon>
        <taxon>Spermatophyta</taxon>
        <taxon>Magnoliopsida</taxon>
        <taxon>Liliopsida</taxon>
        <taxon>Poales</taxon>
        <taxon>Poaceae</taxon>
        <taxon>PACMAD clade</taxon>
        <taxon>Panicoideae</taxon>
        <taxon>Panicodae</taxon>
        <taxon>Paniceae</taxon>
        <taxon>Melinidinae</taxon>
        <taxon>Urochloa</taxon>
    </lineage>
</organism>
<feature type="transmembrane region" description="Helical" evidence="6">
    <location>
        <begin position="463"/>
        <end position="481"/>
    </location>
</feature>
<feature type="transmembrane region" description="Helical" evidence="6">
    <location>
        <begin position="47"/>
        <end position="71"/>
    </location>
</feature>
<dbReference type="PROSITE" id="PS50850">
    <property type="entry name" value="MFS"/>
    <property type="match status" value="1"/>
</dbReference>
<feature type="transmembrane region" description="Helical" evidence="6">
    <location>
        <begin position="83"/>
        <end position="105"/>
    </location>
</feature>
<protein>
    <recommendedName>
        <fullName evidence="7">Major facilitator superfamily (MFS) profile domain-containing protein</fullName>
    </recommendedName>
</protein>
<keyword evidence="2" id="KW-0813">Transport</keyword>
<feature type="transmembrane region" description="Helical" evidence="6">
    <location>
        <begin position="142"/>
        <end position="161"/>
    </location>
</feature>
<feature type="transmembrane region" description="Helical" evidence="6">
    <location>
        <begin position="388"/>
        <end position="411"/>
    </location>
</feature>
<dbReference type="InterPro" id="IPR020846">
    <property type="entry name" value="MFS_dom"/>
</dbReference>
<evidence type="ECO:0000313" key="9">
    <source>
        <dbReference type="Proteomes" id="UP001497457"/>
    </source>
</evidence>
<gene>
    <name evidence="8" type="ORF">URODEC1_LOCUS59354</name>
</gene>
<accession>A0ABC9AXV5</accession>
<dbReference type="PANTHER" id="PTHR23504">
    <property type="entry name" value="MAJOR FACILITATOR SUPERFAMILY DOMAIN-CONTAINING PROTEIN 10"/>
    <property type="match status" value="1"/>
</dbReference>
<feature type="transmembrane region" description="Helical" evidence="6">
    <location>
        <begin position="216"/>
        <end position="239"/>
    </location>
</feature>
<comment type="subcellular location">
    <subcellularLocation>
        <location evidence="1">Membrane</location>
        <topology evidence="1">Multi-pass membrane protein</topology>
    </subcellularLocation>
</comment>
<feature type="transmembrane region" description="Helical" evidence="6">
    <location>
        <begin position="117"/>
        <end position="136"/>
    </location>
</feature>
<name>A0ABC9AXV5_9POAL</name>